<sequence>MACVYSFPSLDSLVTPLLASLCVAGVSTSPPCAVLPLLSPILRQRVQLLSSSSQESWISFLCYDDAVASKLKTLQDSPYLELHPVSGQVEIDWDSDSKIQFRRLDRETLEALVSLHILDLTVKLVWCVNDTNGIDGQDGWRIGEIGACTMNDENWGAETIHLAEQEFTLKESQKHSRITSRKSSIKAEIEEEKEEDDDKYWAQYDNIAAETPADIQSPVNAKNPLAGVEGDDEYYAGYDMVQPALDNHDPEKSIVKGLLDKKVTQNPGNLSSSLFDPSISSLQHNGYEAWPEDSAASSVFFTKKSLPLPFSGDDSEIVSNGLTEAMPERQAIMSENAIKTHIGTSLKSLYRLSQSAGIGQGEFYRLVRTQLDLMTVTNEGGHDF</sequence>
<reference evidence="2 3" key="1">
    <citation type="submission" date="2017-10" db="EMBL/GenBank/DDBJ databases">
        <title>Development of genomic resources for the powdery mildew, Erysiphe pulchra.</title>
        <authorList>
            <person name="Wadl P.A."/>
            <person name="Mack B.M."/>
            <person name="Moore G."/>
            <person name="Beltz S.B."/>
        </authorList>
    </citation>
    <scope>NUCLEOTIDE SEQUENCE [LARGE SCALE GENOMIC DNA]</scope>
    <source>
        <strain evidence="2">Cflorida</strain>
    </source>
</reference>
<proteinExistence type="predicted"/>
<dbReference type="AlphaFoldDB" id="A0A2S4PT74"/>
<gene>
    <name evidence="2" type="ORF">EPUL_002846</name>
</gene>
<evidence type="ECO:0000313" key="3">
    <source>
        <dbReference type="Proteomes" id="UP000237438"/>
    </source>
</evidence>
<keyword evidence="1" id="KW-0732">Signal</keyword>
<evidence type="ECO:0000256" key="1">
    <source>
        <dbReference type="SAM" id="SignalP"/>
    </source>
</evidence>
<comment type="caution">
    <text evidence="2">The sequence shown here is derived from an EMBL/GenBank/DDBJ whole genome shotgun (WGS) entry which is preliminary data.</text>
</comment>
<feature type="chain" id="PRO_5015467520" evidence="1">
    <location>
        <begin position="29"/>
        <end position="384"/>
    </location>
</feature>
<name>A0A2S4PT74_9PEZI</name>
<keyword evidence="3" id="KW-1185">Reference proteome</keyword>
<dbReference type="OrthoDB" id="5578001at2759"/>
<accession>A0A2S4PT74</accession>
<protein>
    <submittedName>
        <fullName evidence="2">Uncharacterized protein</fullName>
    </submittedName>
</protein>
<feature type="signal peptide" evidence="1">
    <location>
        <begin position="1"/>
        <end position="28"/>
    </location>
</feature>
<dbReference type="Proteomes" id="UP000237438">
    <property type="component" value="Unassembled WGS sequence"/>
</dbReference>
<organism evidence="2 3">
    <name type="scientific">Erysiphe pulchra</name>
    <dbReference type="NCBI Taxonomy" id="225359"/>
    <lineage>
        <taxon>Eukaryota</taxon>
        <taxon>Fungi</taxon>
        <taxon>Dikarya</taxon>
        <taxon>Ascomycota</taxon>
        <taxon>Pezizomycotina</taxon>
        <taxon>Leotiomycetes</taxon>
        <taxon>Erysiphales</taxon>
        <taxon>Erysiphaceae</taxon>
        <taxon>Erysiphe</taxon>
    </lineage>
</organism>
<evidence type="ECO:0000313" key="2">
    <source>
        <dbReference type="EMBL" id="POS85216.1"/>
    </source>
</evidence>
<dbReference type="EMBL" id="PEDP01000685">
    <property type="protein sequence ID" value="POS85216.1"/>
    <property type="molecule type" value="Genomic_DNA"/>
</dbReference>
<dbReference type="STRING" id="225359.A0A2S4PT74"/>